<dbReference type="RefSeq" id="XP_033464425.1">
    <property type="nucleotide sequence ID" value="XM_033599208.1"/>
</dbReference>
<protein>
    <recommendedName>
        <fullName evidence="5">Protein PBN1</fullName>
    </recommendedName>
</protein>
<evidence type="ECO:0000313" key="4">
    <source>
        <dbReference type="RefSeq" id="XP_033464425.1"/>
    </source>
</evidence>
<keyword evidence="1" id="KW-1133">Transmembrane helix</keyword>
<reference evidence="4" key="3">
    <citation type="submission" date="2025-08" db="UniProtKB">
        <authorList>
            <consortium name="RefSeq"/>
        </authorList>
    </citation>
    <scope>IDENTIFICATION</scope>
    <source>
        <strain evidence="4">CBS 342.82</strain>
    </source>
</reference>
<gene>
    <name evidence="4" type="ORF">K489DRAFT_14937</name>
</gene>
<proteinExistence type="predicted"/>
<dbReference type="Proteomes" id="UP000504637">
    <property type="component" value="Unplaced"/>
</dbReference>
<evidence type="ECO:0000256" key="2">
    <source>
        <dbReference type="SAM" id="SignalP"/>
    </source>
</evidence>
<keyword evidence="1" id="KW-0812">Transmembrane</keyword>
<dbReference type="OrthoDB" id="3360032at2759"/>
<reference evidence="4" key="1">
    <citation type="submission" date="2020-01" db="EMBL/GenBank/DDBJ databases">
        <authorList>
            <consortium name="DOE Joint Genome Institute"/>
            <person name="Haridas S."/>
            <person name="Albert R."/>
            <person name="Binder M."/>
            <person name="Bloem J."/>
            <person name="Labutti K."/>
            <person name="Salamov A."/>
            <person name="Andreopoulos B."/>
            <person name="Baker S.E."/>
            <person name="Barry K."/>
            <person name="Bills G."/>
            <person name="Bluhm B.H."/>
            <person name="Cannon C."/>
            <person name="Castanera R."/>
            <person name="Culley D.E."/>
            <person name="Daum C."/>
            <person name="Ezra D."/>
            <person name="Gonzalez J.B."/>
            <person name="Henrissat B."/>
            <person name="Kuo A."/>
            <person name="Liang C."/>
            <person name="Lipzen A."/>
            <person name="Lutzoni F."/>
            <person name="Magnuson J."/>
            <person name="Mondo S."/>
            <person name="Nolan M."/>
            <person name="Ohm R."/>
            <person name="Pangilinan J."/>
            <person name="Park H.-J."/>
            <person name="Ramirez L."/>
            <person name="Alfaro M."/>
            <person name="Sun H."/>
            <person name="Tritt A."/>
            <person name="Yoshinaga Y."/>
            <person name="Zwiers L.-H."/>
            <person name="Turgeon B.G."/>
            <person name="Goodwin S.B."/>
            <person name="Spatafora J.W."/>
            <person name="Crous P.W."/>
            <person name="Grigoriev I.V."/>
        </authorList>
    </citation>
    <scope>NUCLEOTIDE SEQUENCE</scope>
    <source>
        <strain evidence="4">CBS 342.82</strain>
    </source>
</reference>
<accession>A0A6J3MI53</accession>
<keyword evidence="3" id="KW-1185">Reference proteome</keyword>
<keyword evidence="2" id="KW-0732">Signal</keyword>
<dbReference type="InterPro" id="IPR019433">
    <property type="entry name" value="GPI_ManTrfase_II_coact_Pga1"/>
</dbReference>
<dbReference type="PROSITE" id="PS51257">
    <property type="entry name" value="PROKAR_LIPOPROTEIN"/>
    <property type="match status" value="1"/>
</dbReference>
<dbReference type="PANTHER" id="PTHR28022:SF1">
    <property type="entry name" value="GPI MANNOSYLTRANSFERASE 2 SUBUNIT PGA1"/>
    <property type="match status" value="1"/>
</dbReference>
<feature type="signal peptide" evidence="2">
    <location>
        <begin position="1"/>
        <end position="21"/>
    </location>
</feature>
<evidence type="ECO:0000313" key="3">
    <source>
        <dbReference type="Proteomes" id="UP000504637"/>
    </source>
</evidence>
<evidence type="ECO:0000256" key="1">
    <source>
        <dbReference type="SAM" id="Phobius"/>
    </source>
</evidence>
<dbReference type="GO" id="GO:0005789">
    <property type="term" value="C:endoplasmic reticulum membrane"/>
    <property type="evidence" value="ECO:0007669"/>
    <property type="project" value="TreeGrafter"/>
</dbReference>
<dbReference type="Pfam" id="PF10333">
    <property type="entry name" value="Pga1"/>
    <property type="match status" value="1"/>
</dbReference>
<dbReference type="PANTHER" id="PTHR28022">
    <property type="entry name" value="GPI MANNOSYLTRANSFERASE 2 SUBUNIT PGA1"/>
    <property type="match status" value="1"/>
</dbReference>
<dbReference type="AlphaFoldDB" id="A0A6J3MI53"/>
<name>A0A6J3MI53_9PEZI</name>
<reference evidence="4" key="2">
    <citation type="submission" date="2020-04" db="EMBL/GenBank/DDBJ databases">
        <authorList>
            <consortium name="NCBI Genome Project"/>
        </authorList>
    </citation>
    <scope>NUCLEOTIDE SEQUENCE</scope>
    <source>
        <strain evidence="4">CBS 342.82</strain>
    </source>
</reference>
<feature type="transmembrane region" description="Helical" evidence="1">
    <location>
        <begin position="192"/>
        <end position="214"/>
    </location>
</feature>
<dbReference type="GO" id="GO:0031501">
    <property type="term" value="C:mannosyltransferase complex"/>
    <property type="evidence" value="ECO:0007669"/>
    <property type="project" value="TreeGrafter"/>
</dbReference>
<keyword evidence="1" id="KW-0472">Membrane</keyword>
<dbReference type="GO" id="GO:0006506">
    <property type="term" value="P:GPI anchor biosynthetic process"/>
    <property type="evidence" value="ECO:0007669"/>
    <property type="project" value="TreeGrafter"/>
</dbReference>
<dbReference type="GO" id="GO:0000030">
    <property type="term" value="F:mannosyltransferase activity"/>
    <property type="evidence" value="ECO:0007669"/>
    <property type="project" value="TreeGrafter"/>
</dbReference>
<feature type="chain" id="PRO_5026735943" description="Protein PBN1" evidence="2">
    <location>
        <begin position="22"/>
        <end position="227"/>
    </location>
</feature>
<organism evidence="4">
    <name type="scientific">Dissoconium aciculare CBS 342.82</name>
    <dbReference type="NCBI Taxonomy" id="1314786"/>
    <lineage>
        <taxon>Eukaryota</taxon>
        <taxon>Fungi</taxon>
        <taxon>Dikarya</taxon>
        <taxon>Ascomycota</taxon>
        <taxon>Pezizomycotina</taxon>
        <taxon>Dothideomycetes</taxon>
        <taxon>Dothideomycetidae</taxon>
        <taxon>Mycosphaerellales</taxon>
        <taxon>Dissoconiaceae</taxon>
        <taxon>Dissoconium</taxon>
    </lineage>
</organism>
<evidence type="ECO:0008006" key="5">
    <source>
        <dbReference type="Google" id="ProtNLM"/>
    </source>
</evidence>
<sequence length="227" mass="25200">MKLSQGFIATSLLACSHLARANTEKVIFIAPAAISSSEPYLKLETSFIDTLTPGNGSSFRTSLSVAFPSGANKRGIESWYLLDSLTPHQRYEVRICWPAIQPSEFWLDVHTLTHVLGDSSLSQSLSKHSASRKAVQTPAKRREYSNKSILLLHVQSTADYYTTNRTLMRNPPKVHADIILDPYLHNIVPKSLGFTAAYVVTLAICSWFLASLSLRSVQLPPAKVRQE</sequence>
<dbReference type="GeneID" id="54357007"/>